<dbReference type="RefSeq" id="WP_301164877.1">
    <property type="nucleotide sequence ID" value="NZ_JAUHTR010000001.1"/>
</dbReference>
<keyword evidence="2 6" id="KW-0812">Transmembrane</keyword>
<sequence>MKAQGYLIFGLLFALLIAVFAVVNGNDVSFNYIFGTVKWPLVLIILGSAAVGGLAVGFFGILKVVQLRNRVRRLESQLKKQETLQRETIPQNQRDAEEEVIEPNEPQRRYRAADSERLDEPKRSRSQI</sequence>
<evidence type="ECO:0000256" key="1">
    <source>
        <dbReference type="ARBA" id="ARBA00022475"/>
    </source>
</evidence>
<name>A0ABT8HSX8_9BACL</name>
<reference evidence="8" key="1">
    <citation type="submission" date="2023-07" db="EMBL/GenBank/DDBJ databases">
        <title>Fictibacillus sp. isolated from freshwater pond.</title>
        <authorList>
            <person name="Kirdat K."/>
            <person name="Bhat A."/>
            <person name="Mourya A."/>
            <person name="Yadav A."/>
        </authorList>
    </citation>
    <scope>NUCLEOTIDE SEQUENCE</scope>
    <source>
        <strain evidence="8">NE201</strain>
    </source>
</reference>
<feature type="region of interest" description="Disordered" evidence="5">
    <location>
        <begin position="84"/>
        <end position="128"/>
    </location>
</feature>
<keyword evidence="1" id="KW-1003">Cell membrane</keyword>
<keyword evidence="4 6" id="KW-0472">Membrane</keyword>
<evidence type="ECO:0000256" key="5">
    <source>
        <dbReference type="SAM" id="MobiDB-lite"/>
    </source>
</evidence>
<keyword evidence="9" id="KW-1185">Reference proteome</keyword>
<feature type="compositionally biased region" description="Basic and acidic residues" evidence="5">
    <location>
        <begin position="105"/>
        <end position="128"/>
    </location>
</feature>
<evidence type="ECO:0000256" key="4">
    <source>
        <dbReference type="ARBA" id="ARBA00023136"/>
    </source>
</evidence>
<feature type="transmembrane region" description="Helical" evidence="6">
    <location>
        <begin position="41"/>
        <end position="65"/>
    </location>
</feature>
<dbReference type="PANTHER" id="PTHR41335">
    <property type="entry name" value="MEMBRANE PROTEIN-RELATED"/>
    <property type="match status" value="1"/>
</dbReference>
<gene>
    <name evidence="8" type="ORF">QYB97_05275</name>
</gene>
<evidence type="ECO:0000256" key="6">
    <source>
        <dbReference type="SAM" id="Phobius"/>
    </source>
</evidence>
<dbReference type="Pfam" id="PF06305">
    <property type="entry name" value="LapA_dom"/>
    <property type="match status" value="1"/>
</dbReference>
<organism evidence="8 9">
    <name type="scientific">Fictibacillus fluitans</name>
    <dbReference type="NCBI Taxonomy" id="3058422"/>
    <lineage>
        <taxon>Bacteria</taxon>
        <taxon>Bacillati</taxon>
        <taxon>Bacillota</taxon>
        <taxon>Bacilli</taxon>
        <taxon>Bacillales</taxon>
        <taxon>Fictibacillaceae</taxon>
        <taxon>Fictibacillus</taxon>
    </lineage>
</organism>
<dbReference type="EMBL" id="JAUHTR010000001">
    <property type="protein sequence ID" value="MDN4523874.1"/>
    <property type="molecule type" value="Genomic_DNA"/>
</dbReference>
<dbReference type="PANTHER" id="PTHR41335:SF1">
    <property type="entry name" value="MEMBRANE PROTEIN"/>
    <property type="match status" value="1"/>
</dbReference>
<dbReference type="Proteomes" id="UP001172721">
    <property type="component" value="Unassembled WGS sequence"/>
</dbReference>
<feature type="domain" description="Lipopolysaccharide assembly protein A" evidence="7">
    <location>
        <begin position="24"/>
        <end position="82"/>
    </location>
</feature>
<evidence type="ECO:0000256" key="3">
    <source>
        <dbReference type="ARBA" id="ARBA00022989"/>
    </source>
</evidence>
<evidence type="ECO:0000259" key="7">
    <source>
        <dbReference type="Pfam" id="PF06305"/>
    </source>
</evidence>
<evidence type="ECO:0000313" key="9">
    <source>
        <dbReference type="Proteomes" id="UP001172721"/>
    </source>
</evidence>
<keyword evidence="3 6" id="KW-1133">Transmembrane helix</keyword>
<protein>
    <submittedName>
        <fullName evidence="8">Lipopolysaccharide assembly protein LapA domain-containing protein</fullName>
    </submittedName>
</protein>
<comment type="caution">
    <text evidence="8">The sequence shown here is derived from an EMBL/GenBank/DDBJ whole genome shotgun (WGS) entry which is preliminary data.</text>
</comment>
<dbReference type="InterPro" id="IPR010445">
    <property type="entry name" value="LapA_dom"/>
</dbReference>
<evidence type="ECO:0000256" key="2">
    <source>
        <dbReference type="ARBA" id="ARBA00022692"/>
    </source>
</evidence>
<proteinExistence type="predicted"/>
<accession>A0ABT8HSX8</accession>
<evidence type="ECO:0000313" key="8">
    <source>
        <dbReference type="EMBL" id="MDN4523874.1"/>
    </source>
</evidence>